<proteinExistence type="predicted"/>
<feature type="transmembrane region" description="Helical" evidence="1">
    <location>
        <begin position="154"/>
        <end position="179"/>
    </location>
</feature>
<dbReference type="Proteomes" id="UP001521184">
    <property type="component" value="Unassembled WGS sequence"/>
</dbReference>
<accession>A0ABR3SZZ1</accession>
<protein>
    <submittedName>
        <fullName evidence="2">Uncharacterized protein</fullName>
    </submittedName>
</protein>
<feature type="transmembrane region" description="Helical" evidence="1">
    <location>
        <begin position="120"/>
        <end position="142"/>
    </location>
</feature>
<organism evidence="2 3">
    <name type="scientific">Diplodia intermedia</name>
    <dbReference type="NCBI Taxonomy" id="856260"/>
    <lineage>
        <taxon>Eukaryota</taxon>
        <taxon>Fungi</taxon>
        <taxon>Dikarya</taxon>
        <taxon>Ascomycota</taxon>
        <taxon>Pezizomycotina</taxon>
        <taxon>Dothideomycetes</taxon>
        <taxon>Dothideomycetes incertae sedis</taxon>
        <taxon>Botryosphaeriales</taxon>
        <taxon>Botryosphaeriaceae</taxon>
        <taxon>Diplodia</taxon>
    </lineage>
</organism>
<evidence type="ECO:0000256" key="1">
    <source>
        <dbReference type="SAM" id="Phobius"/>
    </source>
</evidence>
<reference evidence="2 3" key="1">
    <citation type="journal article" date="2023" name="Plant Dis.">
        <title>First Report of Diplodia intermedia Causing Canker and Dieback Diseases on Apple Trees in Canada.</title>
        <authorList>
            <person name="Ellouze W."/>
            <person name="Ilyukhin E."/>
            <person name="Sulman M."/>
            <person name="Ali S."/>
        </authorList>
    </citation>
    <scope>NUCLEOTIDE SEQUENCE [LARGE SCALE GENOMIC DNA]</scope>
    <source>
        <strain evidence="2 3">M45-28</strain>
    </source>
</reference>
<evidence type="ECO:0000313" key="3">
    <source>
        <dbReference type="Proteomes" id="UP001521184"/>
    </source>
</evidence>
<evidence type="ECO:0000313" key="2">
    <source>
        <dbReference type="EMBL" id="KAL1632893.1"/>
    </source>
</evidence>
<gene>
    <name evidence="2" type="ORF">SLS58_011286</name>
</gene>
<keyword evidence="1" id="KW-1133">Transmembrane helix</keyword>
<name>A0ABR3SZZ1_9PEZI</name>
<keyword evidence="3" id="KW-1185">Reference proteome</keyword>
<sequence length="270" mass="29508">MISTLANKTHDNYGFFGFNATQCEIDWKFREFLLDVDAVKKTISVTTSNETDWPDYGDAFLANLTSKLAAFTYNDGSFGGSMLGRAMRMNTDNLNWTMHQTGSETEMATEDILLRSLEDFITYAFDSSIIAMASSLAVLTNATIPVNATVSVQAIVYGSAGYVYSIFAINAVICLVYAAEALRTRGWGLISPVDFLDMATLVVAASRGGSGIAESFEQAVKGDTEGKGRRAIGTLKVQPRVFTFEDEGLRSSVMWVKLNDTIRSFGNHPI</sequence>
<comment type="caution">
    <text evidence="2">The sequence shown here is derived from an EMBL/GenBank/DDBJ whole genome shotgun (WGS) entry which is preliminary data.</text>
</comment>
<dbReference type="EMBL" id="JAKEKT020000174">
    <property type="protein sequence ID" value="KAL1632893.1"/>
    <property type="molecule type" value="Genomic_DNA"/>
</dbReference>
<keyword evidence="1" id="KW-0472">Membrane</keyword>
<keyword evidence="1" id="KW-0812">Transmembrane</keyword>